<feature type="transmembrane region" description="Helical" evidence="1">
    <location>
        <begin position="90"/>
        <end position="109"/>
    </location>
</feature>
<sequence length="436" mass="51412">MYYLFYTILFLIQITQETVLNWFNIETPLNQKINEYRELYGLIPTDESIYIENLQQSSQTSPAFSLDTLRLIIEGYWEKIRETGLGLSEIDNLIVLIIIIRLIVLIIRYNIFTGFVITGIGIIAGYLWYSTFISTLFVYENALYKNALTFRLGVDANQIRRMLQAKVMSSSYQIRLTNPVGIMIYALGTGSVYDGHRIDPISMFMSSIPEGFPKKDWIEGTYYLFYRKIIPVTMRAILDFIDAFTSYAVYTIITRVNKRYCPYLIRWHWTLLIILKFFEPFITYLIYRINDYSYNIVYPQILKAKEYGITLSQPAFEMQLLNYVCFTIIIIHLSFLLFSMLHALCGQYFYIPFFTENVELHIGERNKLDKYSGGYTAWQDEKKSSSGQFKLKIWYGWFGRGTNNDGDIIPTVIRYIKKLLMLPFINIWKFIKNFNK</sequence>
<evidence type="ECO:0000313" key="3">
    <source>
        <dbReference type="EMBL" id="AEX37777.1"/>
    </source>
</evidence>
<feature type="transmembrane region" description="Helical" evidence="1">
    <location>
        <begin position="115"/>
        <end position="139"/>
    </location>
</feature>
<protein>
    <submittedName>
        <fullName evidence="3">Uncharacterized protein ycf90</fullName>
    </submittedName>
</protein>
<dbReference type="Pfam" id="PF17088">
    <property type="entry name" value="YCF90"/>
    <property type="match status" value="1"/>
</dbReference>
<organism evidence="3">
    <name type="scientific">Ulnaria acus</name>
    <dbReference type="NCBI Taxonomy" id="1436140"/>
    <lineage>
        <taxon>Eukaryota</taxon>
        <taxon>Sar</taxon>
        <taxon>Stramenopiles</taxon>
        <taxon>Ochrophyta</taxon>
        <taxon>Bacillariophyta</taxon>
        <taxon>Fragilariophyceae</taxon>
        <taxon>Fragilariophycidae</taxon>
        <taxon>Licmophorales</taxon>
        <taxon>Ulnariaceae</taxon>
        <taxon>Ulnaria</taxon>
    </lineage>
</organism>
<keyword evidence="1" id="KW-0472">Membrane</keyword>
<feature type="transmembrane region" description="Helical" evidence="1">
    <location>
        <begin position="320"/>
        <end position="344"/>
    </location>
</feature>
<feature type="chain" id="PRO_5003561441" evidence="2">
    <location>
        <begin position="21"/>
        <end position="436"/>
    </location>
</feature>
<dbReference type="InterPro" id="IPR031383">
    <property type="entry name" value="Ycf90"/>
</dbReference>
<feature type="signal peptide" evidence="2">
    <location>
        <begin position="1"/>
        <end position="20"/>
    </location>
</feature>
<dbReference type="AlphaFoldDB" id="H2EV17"/>
<keyword evidence="2" id="KW-0732">Signal</keyword>
<gene>
    <name evidence="3" type="primary">ycf90</name>
</gene>
<evidence type="ECO:0000256" key="1">
    <source>
        <dbReference type="SAM" id="Phobius"/>
    </source>
</evidence>
<keyword evidence="1" id="KW-0812">Transmembrane</keyword>
<evidence type="ECO:0000256" key="2">
    <source>
        <dbReference type="SAM" id="SignalP"/>
    </source>
</evidence>
<feature type="transmembrane region" description="Helical" evidence="1">
    <location>
        <begin position="236"/>
        <end position="253"/>
    </location>
</feature>
<reference evidence="3" key="1">
    <citation type="journal article" date="2012" name="Int J Biol">
        <title>Complete chloroplast genome sequence of freshwater araphid pennate diatom alga Synedra acus from Lake Baikal.</title>
        <authorList>
            <person name="Galachyants Y.P."/>
            <person name="Morozov A."/>
            <person name="Mardanov A.V."/>
            <person name="Beletsky A.V."/>
            <person name="Ravin N.V."/>
            <person name="Petrova D.P."/>
            <person name="Likhoshway Y.V."/>
        </authorList>
    </citation>
    <scope>NUCLEOTIDE SEQUENCE</scope>
    <source>
        <strain evidence="3">G9</strain>
    </source>
</reference>
<geneLocation type="chloroplast" evidence="3"/>
<name>H2EV17_9STRA</name>
<keyword evidence="3" id="KW-0150">Chloroplast</keyword>
<dbReference type="GeneID" id="11541612"/>
<proteinExistence type="predicted"/>
<dbReference type="RefSeq" id="YP_005089652.1">
    <property type="nucleotide sequence ID" value="NC_016731.1"/>
</dbReference>
<feature type="transmembrane region" description="Helical" evidence="1">
    <location>
        <begin position="265"/>
        <end position="287"/>
    </location>
</feature>
<keyword evidence="3" id="KW-0934">Plastid</keyword>
<accession>H2EV17</accession>
<keyword evidence="1" id="KW-1133">Transmembrane helix</keyword>
<dbReference type="EMBL" id="JQ088178">
    <property type="protein sequence ID" value="AEX37777.1"/>
    <property type="molecule type" value="Genomic_DNA"/>
</dbReference>